<keyword evidence="2" id="KW-0812">Transmembrane</keyword>
<proteinExistence type="predicted"/>
<dbReference type="eggNOG" id="ENOG5030MNT">
    <property type="taxonomic scope" value="Bacteria"/>
</dbReference>
<protein>
    <submittedName>
        <fullName evidence="3">Uncharacterized protein</fullName>
    </submittedName>
</protein>
<feature type="region of interest" description="Disordered" evidence="1">
    <location>
        <begin position="299"/>
        <end position="327"/>
    </location>
</feature>
<evidence type="ECO:0000256" key="2">
    <source>
        <dbReference type="SAM" id="Phobius"/>
    </source>
</evidence>
<sequence length="327" mass="35577">MPPQPPKRRTGRVIALIATVVLVLGLGIGGWAVFGRGGSESAAPGAAAPSSAARAGLTEATLATTDPKKLLDDALLAFLTQPVLHTRMEKIWFGQVTPYLTGQPYYGQTVEGGYDYSRRKFAYHDHSGYVCLEGVKFEVTRRGDRIDRGSCAVPHPLDWDSKVGNGMLPGGLTPEQAQAFLGYLRTVQGFLDPGKPTWVERQGKQYVRLPVVFRTVQTSIGRAGTQNFIWAFQKTKLSFDGHVYTAGGSGDAQVEAVFYLDPTTLLPGYSESIVYDTQNDPSGSKGQVRRVEYVWDGTLPAPDPETMSRQPAPLTWPAEKFQPGAVK</sequence>
<keyword evidence="2" id="KW-0472">Membrane</keyword>
<dbReference type="EMBL" id="LT629701">
    <property type="protein sequence ID" value="SDM39068.1"/>
    <property type="molecule type" value="Genomic_DNA"/>
</dbReference>
<dbReference type="RefSeq" id="WP_156051856.1">
    <property type="nucleotide sequence ID" value="NZ_JOEF01000049.1"/>
</dbReference>
<reference evidence="3 4" key="1">
    <citation type="submission" date="2016-10" db="EMBL/GenBank/DDBJ databases">
        <authorList>
            <person name="de Groot N.N."/>
        </authorList>
    </citation>
    <scope>NUCLEOTIDE SEQUENCE [LARGE SCALE GENOMIC DNA]</scope>
    <source>
        <strain evidence="3 4">DSM 44149</strain>
    </source>
</reference>
<name>A0A1G9SUD6_ALLAB</name>
<accession>A0A1G9SUD6</accession>
<evidence type="ECO:0000313" key="4">
    <source>
        <dbReference type="Proteomes" id="UP000183376"/>
    </source>
</evidence>
<organism evidence="3 4">
    <name type="scientific">Allokutzneria albata</name>
    <name type="common">Kibdelosporangium albatum</name>
    <dbReference type="NCBI Taxonomy" id="211114"/>
    <lineage>
        <taxon>Bacteria</taxon>
        <taxon>Bacillati</taxon>
        <taxon>Actinomycetota</taxon>
        <taxon>Actinomycetes</taxon>
        <taxon>Pseudonocardiales</taxon>
        <taxon>Pseudonocardiaceae</taxon>
        <taxon>Allokutzneria</taxon>
    </lineage>
</organism>
<feature type="transmembrane region" description="Helical" evidence="2">
    <location>
        <begin position="12"/>
        <end position="34"/>
    </location>
</feature>
<keyword evidence="2" id="KW-1133">Transmembrane helix</keyword>
<evidence type="ECO:0000313" key="3">
    <source>
        <dbReference type="EMBL" id="SDM39068.1"/>
    </source>
</evidence>
<evidence type="ECO:0000256" key="1">
    <source>
        <dbReference type="SAM" id="MobiDB-lite"/>
    </source>
</evidence>
<dbReference type="OrthoDB" id="3691014at2"/>
<dbReference type="Proteomes" id="UP000183376">
    <property type="component" value="Chromosome I"/>
</dbReference>
<dbReference type="AlphaFoldDB" id="A0A1G9SUD6"/>
<keyword evidence="4" id="KW-1185">Reference proteome</keyword>
<gene>
    <name evidence="3" type="ORF">SAMN04489726_1387</name>
</gene>